<dbReference type="PANTHER" id="PTHR34310:SF9">
    <property type="entry name" value="BLR5716 PROTEIN"/>
    <property type="match status" value="1"/>
</dbReference>
<dbReference type="AlphaFoldDB" id="A0A1X0XJE3"/>
<comment type="caution">
    <text evidence="2">The sequence shown here is derived from an EMBL/GenBank/DDBJ whole genome shotgun (WGS) entry which is preliminary data.</text>
</comment>
<evidence type="ECO:0000313" key="3">
    <source>
        <dbReference type="Proteomes" id="UP000193040"/>
    </source>
</evidence>
<evidence type="ECO:0000259" key="1">
    <source>
        <dbReference type="Pfam" id="PF04248"/>
    </source>
</evidence>
<dbReference type="InterPro" id="IPR038694">
    <property type="entry name" value="DUF427_sf"/>
</dbReference>
<feature type="domain" description="DUF427" evidence="1">
    <location>
        <begin position="30"/>
        <end position="103"/>
    </location>
</feature>
<keyword evidence="3" id="KW-1185">Reference proteome</keyword>
<dbReference type="Proteomes" id="UP000193040">
    <property type="component" value="Unassembled WGS sequence"/>
</dbReference>
<dbReference type="Pfam" id="PF04248">
    <property type="entry name" value="NTP_transf_9"/>
    <property type="match status" value="2"/>
</dbReference>
<name>A0A1X0XJE3_MYCSI</name>
<reference evidence="2 3" key="1">
    <citation type="submission" date="2017-03" db="EMBL/GenBank/DDBJ databases">
        <title>Genomic insights into Mycobacterium simiae human colonization.</title>
        <authorList>
            <person name="Steffani J.L."/>
            <person name="Brunck M.E."/>
            <person name="Cruz E."/>
            <person name="Montiel R."/>
            <person name="Barona F."/>
        </authorList>
    </citation>
    <scope>NUCLEOTIDE SEQUENCE [LARGE SCALE GENOMIC DNA]</scope>
    <source>
        <strain evidence="2 3">MsiGto</strain>
    </source>
</reference>
<dbReference type="InterPro" id="IPR007361">
    <property type="entry name" value="DUF427"/>
</dbReference>
<proteinExistence type="predicted"/>
<dbReference type="RefSeq" id="WP_084953965.1">
    <property type="nucleotide sequence ID" value="NZ_MZZM01000042.1"/>
</dbReference>
<dbReference type="EMBL" id="MZZM01000042">
    <property type="protein sequence ID" value="ORJ52983.1"/>
    <property type="molecule type" value="Genomic_DNA"/>
</dbReference>
<accession>A0A1X0XJE3</accession>
<gene>
    <name evidence="2" type="ORF">B5M45_29665</name>
</gene>
<dbReference type="Gene3D" id="2.170.150.40">
    <property type="entry name" value="Domain of unknown function (DUF427)"/>
    <property type="match status" value="2"/>
</dbReference>
<sequence length="258" mass="29739">MIPESTNPHRDYPQMAADRGRIEPVPRRVRGYFNGILVFDTKAAHYVWEVAYYPQYYVPIEDVDTLCLVDEQHTQKLQLGSSRLFSLTDGNRTVKSAARLYDTGPLAGSFRFDWDALDWFEEDQPLIGHPRSPYVRVDALRSHRHVRIELDNVLLAETDCPVLLFETGLPTRYYIDRTDIDFSHLKPSPTQTICPYKGITSGYWSVEIGERLHPDLAWTYRHPTNSVVEIAGMVAFYNEKLDIYVDQALLSRPSTHFG</sequence>
<feature type="domain" description="DUF427" evidence="1">
    <location>
        <begin position="146"/>
        <end position="239"/>
    </location>
</feature>
<organism evidence="2 3">
    <name type="scientific">Mycobacterium simiae</name>
    <name type="common">Mycobacterium habana</name>
    <dbReference type="NCBI Taxonomy" id="1784"/>
    <lineage>
        <taxon>Bacteria</taxon>
        <taxon>Bacillati</taxon>
        <taxon>Actinomycetota</taxon>
        <taxon>Actinomycetes</taxon>
        <taxon>Mycobacteriales</taxon>
        <taxon>Mycobacteriaceae</taxon>
        <taxon>Mycobacterium</taxon>
        <taxon>Mycobacterium simiae complex</taxon>
    </lineage>
</organism>
<evidence type="ECO:0000313" key="2">
    <source>
        <dbReference type="EMBL" id="ORJ52983.1"/>
    </source>
</evidence>
<protein>
    <recommendedName>
        <fullName evidence="1">DUF427 domain-containing protein</fullName>
    </recommendedName>
</protein>
<dbReference type="PANTHER" id="PTHR34310">
    <property type="entry name" value="DUF427 DOMAIN PROTEIN (AFU_ORTHOLOGUE AFUA_3G02220)"/>
    <property type="match status" value="1"/>
</dbReference>